<evidence type="ECO:0000313" key="3">
    <source>
        <dbReference type="EMBL" id="AHW64827.1"/>
    </source>
</evidence>
<reference evidence="3 4" key="1">
    <citation type="journal article" date="2015" name="Int. J. Syst. Evol. Microbiol.">
        <title>Revisiting Corynebacterium glyciniphilum (ex Kubota et al., 1972) sp. nov., nom. rev., isolated from putrefied banana.</title>
        <authorList>
            <person name="Al-Dilaimi A."/>
            <person name="Bednarz H."/>
            <person name="Lomker A."/>
            <person name="Niehaus K."/>
            <person name="Kalinowski J."/>
            <person name="Ruckert C."/>
        </authorList>
    </citation>
    <scope>NUCLEOTIDE SEQUENCE [LARGE SCALE GENOMIC DNA]</scope>
    <source>
        <strain evidence="3">AJ 3170</strain>
    </source>
</reference>
<evidence type="ECO:0000313" key="4">
    <source>
        <dbReference type="Proteomes" id="UP000023703"/>
    </source>
</evidence>
<dbReference type="InterPro" id="IPR048020">
    <property type="entry name" value="Transpos_IS3"/>
</dbReference>
<name>X5DW60_9CORY</name>
<dbReference type="PANTHER" id="PTHR46889:SF4">
    <property type="entry name" value="TRANSPOSASE INSO FOR INSERTION SEQUENCE ELEMENT IS911B-RELATED"/>
    <property type="match status" value="1"/>
</dbReference>
<dbReference type="SUPFAM" id="SSF53098">
    <property type="entry name" value="Ribonuclease H-like"/>
    <property type="match status" value="1"/>
</dbReference>
<dbReference type="InterPro" id="IPR025948">
    <property type="entry name" value="HTH-like_dom"/>
</dbReference>
<dbReference type="EMBL" id="CP006842">
    <property type="protein sequence ID" value="AHW64827.1"/>
    <property type="molecule type" value="Genomic_DNA"/>
</dbReference>
<dbReference type="Gene3D" id="3.30.420.10">
    <property type="entry name" value="Ribonuclease H-like superfamily/Ribonuclease H"/>
    <property type="match status" value="1"/>
</dbReference>
<dbReference type="KEGG" id="cgy:CGLY_11925"/>
<dbReference type="NCBIfam" id="NF033516">
    <property type="entry name" value="transpos_IS3"/>
    <property type="match status" value="1"/>
</dbReference>
<proteinExistence type="predicted"/>
<dbReference type="Pfam" id="PF13276">
    <property type="entry name" value="HTH_21"/>
    <property type="match status" value="1"/>
</dbReference>
<dbReference type="Pfam" id="PF00665">
    <property type="entry name" value="rve"/>
    <property type="match status" value="1"/>
</dbReference>
<dbReference type="AlphaFoldDB" id="X5DW60"/>
<dbReference type="InterPro" id="IPR012337">
    <property type="entry name" value="RNaseH-like_sf"/>
</dbReference>
<feature type="domain" description="Integrase catalytic" evidence="2">
    <location>
        <begin position="132"/>
        <end position="298"/>
    </location>
</feature>
<evidence type="ECO:0000256" key="1">
    <source>
        <dbReference type="ARBA" id="ARBA00002286"/>
    </source>
</evidence>
<keyword evidence="4" id="KW-1185">Reference proteome</keyword>
<accession>X5DW60</accession>
<protein>
    <submittedName>
        <fullName evidence="3">Putative integrase, catalytic core</fullName>
    </submittedName>
</protein>
<dbReference type="GO" id="GO:0003676">
    <property type="term" value="F:nucleic acid binding"/>
    <property type="evidence" value="ECO:0007669"/>
    <property type="project" value="InterPro"/>
</dbReference>
<organism evidence="3 4">
    <name type="scientific">Corynebacterium glyciniphilum AJ 3170</name>
    <dbReference type="NCBI Taxonomy" id="1404245"/>
    <lineage>
        <taxon>Bacteria</taxon>
        <taxon>Bacillati</taxon>
        <taxon>Actinomycetota</taxon>
        <taxon>Actinomycetes</taxon>
        <taxon>Mycobacteriales</taxon>
        <taxon>Corynebacteriaceae</taxon>
        <taxon>Corynebacterium</taxon>
    </lineage>
</organism>
<dbReference type="GO" id="GO:0015074">
    <property type="term" value="P:DNA integration"/>
    <property type="evidence" value="ECO:0007669"/>
    <property type="project" value="InterPro"/>
</dbReference>
<dbReference type="Proteomes" id="UP000023703">
    <property type="component" value="Chromosome"/>
</dbReference>
<gene>
    <name evidence="3" type="ORF">CGLY_11925</name>
</gene>
<evidence type="ECO:0000259" key="2">
    <source>
        <dbReference type="PROSITE" id="PS50994"/>
    </source>
</evidence>
<dbReference type="InterPro" id="IPR036397">
    <property type="entry name" value="RNaseH_sf"/>
</dbReference>
<comment type="function">
    <text evidence="1">Involved in the transposition of the insertion sequence.</text>
</comment>
<dbReference type="PANTHER" id="PTHR46889">
    <property type="entry name" value="TRANSPOSASE INSF FOR INSERTION SEQUENCE IS3B-RELATED"/>
    <property type="match status" value="1"/>
</dbReference>
<dbReference type="HOGENOM" id="CLU_027402_4_2_11"/>
<dbReference type="STRING" id="1404245.CGLY_11925"/>
<dbReference type="InterPro" id="IPR050900">
    <property type="entry name" value="Transposase_IS3/IS150/IS904"/>
</dbReference>
<sequence length="300" mass="32963">MSRFQFIDDTRTEFPVKRLCQVLGINRSSYYKYQATRPRRTARLIEDALLAARVITVFTAAGGCYGARRVTVELNDTAAGGGAAAAPVNRKRVARLMAAHRLAGLTTKRCVTTTVAEKSRRVFADLVHRDFTAEAPNQLYVGDITYLPIADGSNMYLATVIDCFSRQLVGFAIADHMRTSPVQEAISQAAGRRGNCGGLGGAVFHSDHGSVYTSGAFQKTCRDLKITQSMGTAGSSADNALAESFNAALKREVLRGRRNFATQLVCRREVFAWCVRYNTVRRHSWCGYLTPQGFEEARAV</sequence>
<dbReference type="PROSITE" id="PS50994">
    <property type="entry name" value="INTEGRASE"/>
    <property type="match status" value="1"/>
</dbReference>
<dbReference type="InterPro" id="IPR001584">
    <property type="entry name" value="Integrase_cat-core"/>
</dbReference>
<dbReference type="eggNOG" id="COG2801">
    <property type="taxonomic scope" value="Bacteria"/>
</dbReference>